<keyword evidence="21" id="KW-1185">Reference proteome</keyword>
<dbReference type="SMART" id="SM00874">
    <property type="entry name" value="B5"/>
    <property type="match status" value="1"/>
</dbReference>
<comment type="subcellular location">
    <subcellularLocation>
        <location evidence="1 15">Cytoplasm</location>
    </subcellularLocation>
</comment>
<keyword evidence="13 15" id="KW-0030">Aminoacyl-tRNA synthetase</keyword>
<dbReference type="eggNOG" id="COG0072">
    <property type="taxonomic scope" value="Bacteria"/>
</dbReference>
<dbReference type="GO" id="GO:0000049">
    <property type="term" value="F:tRNA binding"/>
    <property type="evidence" value="ECO:0007669"/>
    <property type="project" value="UniProtKB-UniRule"/>
</dbReference>
<dbReference type="InterPro" id="IPR033714">
    <property type="entry name" value="tRNA_bind_bactPheRS"/>
</dbReference>
<feature type="binding site" evidence="15">
    <location>
        <position position="518"/>
    </location>
    <ligand>
        <name>Mg(2+)</name>
        <dbReference type="ChEBI" id="CHEBI:18420"/>
        <note>shared with alpha subunit</note>
    </ligand>
</feature>
<evidence type="ECO:0000256" key="15">
    <source>
        <dbReference type="HAMAP-Rule" id="MF_00283"/>
    </source>
</evidence>
<dbReference type="InterPro" id="IPR005146">
    <property type="entry name" value="B3/B4_tRNA-bd"/>
</dbReference>
<dbReference type="Pfam" id="PF03147">
    <property type="entry name" value="FDX-ACB"/>
    <property type="match status" value="1"/>
</dbReference>
<evidence type="ECO:0000256" key="10">
    <source>
        <dbReference type="ARBA" id="ARBA00022842"/>
    </source>
</evidence>
<dbReference type="GO" id="GO:0006432">
    <property type="term" value="P:phenylalanyl-tRNA aminoacylation"/>
    <property type="evidence" value="ECO:0007669"/>
    <property type="project" value="UniProtKB-UniRule"/>
</dbReference>
<evidence type="ECO:0000313" key="20">
    <source>
        <dbReference type="EMBL" id="GAB96262.1"/>
    </source>
</evidence>
<dbReference type="PROSITE" id="PS50886">
    <property type="entry name" value="TRBD"/>
    <property type="match status" value="1"/>
</dbReference>
<evidence type="ECO:0000256" key="3">
    <source>
        <dbReference type="ARBA" id="ARBA00011209"/>
    </source>
</evidence>
<dbReference type="GO" id="GO:0000287">
    <property type="term" value="F:magnesium ion binding"/>
    <property type="evidence" value="ECO:0007669"/>
    <property type="project" value="UniProtKB-UniRule"/>
</dbReference>
<dbReference type="InterPro" id="IPR036690">
    <property type="entry name" value="Fdx_antiC-bd_sf"/>
</dbReference>
<keyword evidence="8 15" id="KW-0547">Nucleotide-binding</keyword>
<dbReference type="SUPFAM" id="SSF46955">
    <property type="entry name" value="Putative DNA-binding domain"/>
    <property type="match status" value="1"/>
</dbReference>
<dbReference type="FunFam" id="3.50.40.10:FF:000001">
    <property type="entry name" value="Phenylalanine--tRNA ligase beta subunit"/>
    <property type="match status" value="1"/>
</dbReference>
<dbReference type="Gene3D" id="3.30.56.10">
    <property type="match status" value="2"/>
</dbReference>
<dbReference type="InterPro" id="IPR009061">
    <property type="entry name" value="DNA-bd_dom_put_sf"/>
</dbReference>
<comment type="catalytic activity">
    <reaction evidence="14 15">
        <text>tRNA(Phe) + L-phenylalanine + ATP = L-phenylalanyl-tRNA(Phe) + AMP + diphosphate + H(+)</text>
        <dbReference type="Rhea" id="RHEA:19413"/>
        <dbReference type="Rhea" id="RHEA-COMP:9668"/>
        <dbReference type="Rhea" id="RHEA-COMP:9699"/>
        <dbReference type="ChEBI" id="CHEBI:15378"/>
        <dbReference type="ChEBI" id="CHEBI:30616"/>
        <dbReference type="ChEBI" id="CHEBI:33019"/>
        <dbReference type="ChEBI" id="CHEBI:58095"/>
        <dbReference type="ChEBI" id="CHEBI:78442"/>
        <dbReference type="ChEBI" id="CHEBI:78531"/>
        <dbReference type="ChEBI" id="CHEBI:456215"/>
        <dbReference type="EC" id="6.1.1.20"/>
    </reaction>
</comment>
<dbReference type="CDD" id="cd02796">
    <property type="entry name" value="tRNA_bind_bactPheRS"/>
    <property type="match status" value="1"/>
</dbReference>
<dbReference type="Gene3D" id="3.30.70.380">
    <property type="entry name" value="Ferrodoxin-fold anticodon-binding domain"/>
    <property type="match status" value="1"/>
</dbReference>
<dbReference type="InterPro" id="IPR012340">
    <property type="entry name" value="NA-bd_OB-fold"/>
</dbReference>
<dbReference type="SUPFAM" id="SSF54991">
    <property type="entry name" value="Anticodon-binding domain of PheRS"/>
    <property type="match status" value="1"/>
</dbReference>
<dbReference type="GO" id="GO:0005524">
    <property type="term" value="F:ATP binding"/>
    <property type="evidence" value="ECO:0007669"/>
    <property type="project" value="UniProtKB-UniRule"/>
</dbReference>
<dbReference type="SUPFAM" id="SSF55681">
    <property type="entry name" value="Class II aaRS and biotin synthetases"/>
    <property type="match status" value="1"/>
</dbReference>
<dbReference type="InterPro" id="IPR005121">
    <property type="entry name" value="Fdx_antiC-bd"/>
</dbReference>
<keyword evidence="4 15" id="KW-0963">Cytoplasm</keyword>
<name>K6WVZ7_9MICO</name>
<keyword evidence="11 16" id="KW-0694">RNA-binding</keyword>
<reference evidence="20 21" key="1">
    <citation type="submission" date="2012-08" db="EMBL/GenBank/DDBJ databases">
        <title>Whole genome shotgun sequence of Kineosphaera limosa NBRC 100340.</title>
        <authorList>
            <person name="Yoshida I."/>
            <person name="Isaki S."/>
            <person name="Hosoyama A."/>
            <person name="Tsuchikane K."/>
            <person name="Katsumata H."/>
            <person name="Ando Y."/>
            <person name="Ohji S."/>
            <person name="Hamada M."/>
            <person name="Tamura T."/>
            <person name="Yamazoe A."/>
            <person name="Yamazaki S."/>
            <person name="Fujita N."/>
        </authorList>
    </citation>
    <scope>NUCLEOTIDE SEQUENCE [LARGE SCALE GENOMIC DNA]</scope>
    <source>
        <strain evidence="20 21">NBRC 100340</strain>
    </source>
</reference>
<dbReference type="PROSITE" id="PS51483">
    <property type="entry name" value="B5"/>
    <property type="match status" value="1"/>
</dbReference>
<keyword evidence="5 16" id="KW-0820">tRNA-binding</keyword>
<dbReference type="InterPro" id="IPR004532">
    <property type="entry name" value="Phe-tRNA-ligase_IIc_bsu_bact"/>
</dbReference>
<comment type="subunit">
    <text evidence="3 15">Tetramer of two alpha and two beta subunits.</text>
</comment>
<dbReference type="Pfam" id="PF01588">
    <property type="entry name" value="tRNA_bind"/>
    <property type="match status" value="1"/>
</dbReference>
<evidence type="ECO:0000256" key="12">
    <source>
        <dbReference type="ARBA" id="ARBA00022917"/>
    </source>
</evidence>
<dbReference type="Gene3D" id="3.50.40.10">
    <property type="entry name" value="Phenylalanyl-trna Synthetase, Chain B, domain 3"/>
    <property type="match status" value="1"/>
</dbReference>
<feature type="domain" description="TRNA-binding" evidence="17">
    <location>
        <begin position="40"/>
        <end position="162"/>
    </location>
</feature>
<dbReference type="InterPro" id="IPR002547">
    <property type="entry name" value="tRNA-bd_dom"/>
</dbReference>
<evidence type="ECO:0000256" key="6">
    <source>
        <dbReference type="ARBA" id="ARBA00022598"/>
    </source>
</evidence>
<evidence type="ECO:0000256" key="16">
    <source>
        <dbReference type="PROSITE-ProRule" id="PRU00209"/>
    </source>
</evidence>
<evidence type="ECO:0000256" key="8">
    <source>
        <dbReference type="ARBA" id="ARBA00022741"/>
    </source>
</evidence>
<dbReference type="Proteomes" id="UP000008366">
    <property type="component" value="Unassembled WGS sequence"/>
</dbReference>
<dbReference type="SUPFAM" id="SSF50249">
    <property type="entry name" value="Nucleic acid-binding proteins"/>
    <property type="match status" value="1"/>
</dbReference>
<protein>
    <recommendedName>
        <fullName evidence="15">Phenylalanine--tRNA ligase beta subunit</fullName>
        <ecNumber evidence="15">6.1.1.20</ecNumber>
    </recommendedName>
    <alternativeName>
        <fullName evidence="15">Phenylalanyl-tRNA synthetase beta subunit</fullName>
        <shortName evidence="15">PheRS</shortName>
    </alternativeName>
</protein>
<dbReference type="GO" id="GO:0004826">
    <property type="term" value="F:phenylalanine-tRNA ligase activity"/>
    <property type="evidence" value="ECO:0007669"/>
    <property type="project" value="UniProtKB-UniRule"/>
</dbReference>
<dbReference type="InterPro" id="IPR041616">
    <property type="entry name" value="PheRS_beta_core"/>
</dbReference>
<evidence type="ECO:0000256" key="5">
    <source>
        <dbReference type="ARBA" id="ARBA00022555"/>
    </source>
</evidence>
<dbReference type="GO" id="GO:0009328">
    <property type="term" value="C:phenylalanine-tRNA ligase complex"/>
    <property type="evidence" value="ECO:0007669"/>
    <property type="project" value="TreeGrafter"/>
</dbReference>
<dbReference type="RefSeq" id="WP_006592794.1">
    <property type="nucleotide sequence ID" value="NZ_BAHD01000034.1"/>
</dbReference>
<keyword evidence="9 15" id="KW-0067">ATP-binding</keyword>
<comment type="cofactor">
    <cofactor evidence="15">
        <name>Mg(2+)</name>
        <dbReference type="ChEBI" id="CHEBI:18420"/>
    </cofactor>
    <text evidence="15">Binds 2 magnesium ions per tetramer.</text>
</comment>
<keyword evidence="12 15" id="KW-0648">Protein biosynthesis</keyword>
<dbReference type="EC" id="6.1.1.20" evidence="15"/>
<organism evidence="20 21">
    <name type="scientific">Kineosphaera limosa NBRC 100340</name>
    <dbReference type="NCBI Taxonomy" id="1184609"/>
    <lineage>
        <taxon>Bacteria</taxon>
        <taxon>Bacillati</taxon>
        <taxon>Actinomycetota</taxon>
        <taxon>Actinomycetes</taxon>
        <taxon>Micrococcales</taxon>
        <taxon>Dermatophilaceae</taxon>
        <taxon>Kineosphaera</taxon>
    </lineage>
</organism>
<evidence type="ECO:0000256" key="2">
    <source>
        <dbReference type="ARBA" id="ARBA00008653"/>
    </source>
</evidence>
<dbReference type="CDD" id="cd00769">
    <property type="entry name" value="PheRS_beta_core"/>
    <property type="match status" value="1"/>
</dbReference>
<dbReference type="AlphaFoldDB" id="K6WVZ7"/>
<dbReference type="EMBL" id="BAHD01000034">
    <property type="protein sequence ID" value="GAB96262.1"/>
    <property type="molecule type" value="Genomic_DNA"/>
</dbReference>
<accession>K6WVZ7</accession>
<dbReference type="PROSITE" id="PS51447">
    <property type="entry name" value="FDX_ACB"/>
    <property type="match status" value="1"/>
</dbReference>
<dbReference type="SMART" id="SM00896">
    <property type="entry name" value="FDX-ACB"/>
    <property type="match status" value="1"/>
</dbReference>
<feature type="binding site" evidence="15">
    <location>
        <position position="512"/>
    </location>
    <ligand>
        <name>Mg(2+)</name>
        <dbReference type="ChEBI" id="CHEBI:18420"/>
        <note>shared with alpha subunit</note>
    </ligand>
</feature>
<evidence type="ECO:0000256" key="13">
    <source>
        <dbReference type="ARBA" id="ARBA00023146"/>
    </source>
</evidence>
<dbReference type="PANTHER" id="PTHR10947">
    <property type="entry name" value="PHENYLALANYL-TRNA SYNTHETASE BETA CHAIN AND LEUCINE-RICH REPEAT-CONTAINING PROTEIN 47"/>
    <property type="match status" value="1"/>
</dbReference>
<evidence type="ECO:0000256" key="11">
    <source>
        <dbReference type="ARBA" id="ARBA00022884"/>
    </source>
</evidence>
<evidence type="ECO:0000259" key="19">
    <source>
        <dbReference type="PROSITE" id="PS51483"/>
    </source>
</evidence>
<dbReference type="Gene3D" id="2.40.50.140">
    <property type="entry name" value="Nucleic acid-binding proteins"/>
    <property type="match status" value="1"/>
</dbReference>
<evidence type="ECO:0000313" key="21">
    <source>
        <dbReference type="Proteomes" id="UP000008366"/>
    </source>
</evidence>
<dbReference type="HAMAP" id="MF_00283">
    <property type="entry name" value="Phe_tRNA_synth_beta1"/>
    <property type="match status" value="1"/>
</dbReference>
<keyword evidence="7 15" id="KW-0479">Metal-binding</keyword>
<comment type="similarity">
    <text evidence="2 15">Belongs to the phenylalanyl-tRNA synthetase beta subunit family. Type 1 subfamily.</text>
</comment>
<dbReference type="Pfam" id="PF03484">
    <property type="entry name" value="B5"/>
    <property type="match status" value="1"/>
</dbReference>
<feature type="domain" description="FDX-ACB" evidence="18">
    <location>
        <begin position="789"/>
        <end position="882"/>
    </location>
</feature>
<dbReference type="SUPFAM" id="SSF56037">
    <property type="entry name" value="PheT/TilS domain"/>
    <property type="match status" value="1"/>
</dbReference>
<dbReference type="SMART" id="SM00873">
    <property type="entry name" value="B3_4"/>
    <property type="match status" value="1"/>
</dbReference>
<keyword evidence="6 15" id="KW-0436">Ligase</keyword>
<dbReference type="OrthoDB" id="9805455at2"/>
<comment type="caution">
    <text evidence="20">The sequence shown here is derived from an EMBL/GenBank/DDBJ whole genome shotgun (WGS) entry which is preliminary data.</text>
</comment>
<feature type="binding site" evidence="15">
    <location>
        <position position="522"/>
    </location>
    <ligand>
        <name>Mg(2+)</name>
        <dbReference type="ChEBI" id="CHEBI:18420"/>
        <note>shared with alpha subunit</note>
    </ligand>
</feature>
<dbReference type="InterPro" id="IPR045864">
    <property type="entry name" value="aa-tRNA-synth_II/BPL/LPL"/>
</dbReference>
<dbReference type="Gene3D" id="3.30.930.10">
    <property type="entry name" value="Bira Bifunctional Protein, Domain 2"/>
    <property type="match status" value="1"/>
</dbReference>
<dbReference type="STRING" id="1184609.KILIM_034_00110"/>
<evidence type="ECO:0000256" key="9">
    <source>
        <dbReference type="ARBA" id="ARBA00022840"/>
    </source>
</evidence>
<dbReference type="NCBIfam" id="TIGR00472">
    <property type="entry name" value="pheT_bact"/>
    <property type="match status" value="1"/>
</dbReference>
<proteinExistence type="inferred from homology"/>
<gene>
    <name evidence="15 20" type="primary">pheT</name>
    <name evidence="20" type="ORF">KILIM_034_00110</name>
</gene>
<evidence type="ECO:0000256" key="1">
    <source>
        <dbReference type="ARBA" id="ARBA00004496"/>
    </source>
</evidence>
<dbReference type="PANTHER" id="PTHR10947:SF0">
    <property type="entry name" value="PHENYLALANINE--TRNA LIGASE BETA SUBUNIT"/>
    <property type="match status" value="1"/>
</dbReference>
<sequence length="883" mass="92905">MRAPVSWLRELVDVDPAKTGVDIAADLVKVGLEEEGLHGGDIVGPLVVGRVLDKTDEPQKNGKTIHFCHVDVGNHGQRAAAGGDESVTQEIVCGAHNFGPGDLVVVVLPGATLPGGFAISARKTYGHMSNGMICSAAELGLGEDHDGIIVLTEYFADSPEVVARLQPGQDAIELLGLADEVVEVNVTPDRGYAFSLRGIARDLALATGATASFRDPVGEQVQPPAANDAGFEVRLIDDAPIHGSNGNVGCDRYVARIVRDVDTQAASPSWMTTRLTQVGMRPISLAVDITNYLMMLTGQPLHAFDLDTLSGAIEVRRARPGETLKTLDDVTRTLHPQDLLITDGGDLPLAIAGVMGGETSEVGPTTSNVLIEAAHFDPITVARSSRRHKLSTEASKRFERGVDPAMTAKVAQLAAQLLADLGGGTIDPGVTDVDERVERDGFAFDTALAWRLVQPPEATGGQVPDGLDHEAVVATLRDLGCEVTEVAEATEVDRRPADFGRVQVQPPSWRPDLANGPDLVEEVARIRGYDRIPSVLPIAPAGRGLTRAQRALRLAGAVLAGLGLTEVWSYPFVGAEVFDKLGHSAQDQRRTAVRLANPLSDEQPLLRTNILDTLLATLRLNVNRGARDVAVFEHGLVVRPQAVSAEGVAKAPIPPVGQLPDEATLAAITAAVPRQPRHLAIALSGDADPAGPWGAGRPFDATDAIGAATELARALGVELVVAADAHSPFHPGRCAALSLPDGTLVGHAGEVHPKVCAAFDLPARTCAAELDLDAIIAAAGDPVQVQTLSTLPVAHSDVALVVDESVPAADVRDALRAGAGEALESLRLFDVFRGEQLGEGRKSLAYRMTFRPRDKTMTTAQVSELRDAAVARANAATGAIQRG</sequence>
<keyword evidence="10 15" id="KW-0460">Magnesium</keyword>
<evidence type="ECO:0000256" key="4">
    <source>
        <dbReference type="ARBA" id="ARBA00022490"/>
    </source>
</evidence>
<dbReference type="InterPro" id="IPR005147">
    <property type="entry name" value="tRNA_synthase_B5-dom"/>
</dbReference>
<dbReference type="InterPro" id="IPR045060">
    <property type="entry name" value="Phe-tRNA-ligase_IIc_bsu"/>
</dbReference>
<evidence type="ECO:0000256" key="7">
    <source>
        <dbReference type="ARBA" id="ARBA00022723"/>
    </source>
</evidence>
<feature type="domain" description="B5" evidence="19">
    <location>
        <begin position="443"/>
        <end position="534"/>
    </location>
</feature>
<evidence type="ECO:0000259" key="18">
    <source>
        <dbReference type="PROSITE" id="PS51447"/>
    </source>
</evidence>
<dbReference type="InterPro" id="IPR020825">
    <property type="entry name" value="Phe-tRNA_synthase-like_B3/B4"/>
</dbReference>
<feature type="binding site" evidence="15">
    <location>
        <position position="521"/>
    </location>
    <ligand>
        <name>Mg(2+)</name>
        <dbReference type="ChEBI" id="CHEBI:18420"/>
        <note>shared with alpha subunit</note>
    </ligand>
</feature>
<dbReference type="Pfam" id="PF03483">
    <property type="entry name" value="B3_4"/>
    <property type="match status" value="1"/>
</dbReference>
<evidence type="ECO:0000259" key="17">
    <source>
        <dbReference type="PROSITE" id="PS50886"/>
    </source>
</evidence>
<evidence type="ECO:0000256" key="14">
    <source>
        <dbReference type="ARBA" id="ARBA00049255"/>
    </source>
</evidence>
<dbReference type="Pfam" id="PF17759">
    <property type="entry name" value="tRNA_synthFbeta"/>
    <property type="match status" value="1"/>
</dbReference>